<comment type="caution">
    <text evidence="4">The sequence shown here is derived from an EMBL/GenBank/DDBJ whole genome shotgun (WGS) entry which is preliminary data.</text>
</comment>
<comment type="catalytic activity">
    <reaction evidence="3">
        <text>dTDP-4-dehydro-6-deoxy-alpha-D-glucose = dTDP-4-dehydro-beta-L-rhamnose</text>
        <dbReference type="Rhea" id="RHEA:16969"/>
        <dbReference type="ChEBI" id="CHEBI:57649"/>
        <dbReference type="ChEBI" id="CHEBI:62830"/>
        <dbReference type="EC" id="5.1.3.13"/>
    </reaction>
</comment>
<comment type="subunit">
    <text evidence="3">Homodimer.</text>
</comment>
<organism evidence="4 5">
    <name type="scientific">Nostoc minutum NIES-26</name>
    <dbReference type="NCBI Taxonomy" id="1844469"/>
    <lineage>
        <taxon>Bacteria</taxon>
        <taxon>Bacillati</taxon>
        <taxon>Cyanobacteriota</taxon>
        <taxon>Cyanophyceae</taxon>
        <taxon>Nostocales</taxon>
        <taxon>Nostocaceae</taxon>
        <taxon>Nostoc</taxon>
    </lineage>
</organism>
<dbReference type="AlphaFoldDB" id="A0A367QV24"/>
<name>A0A367QV24_9NOSO</name>
<comment type="function">
    <text evidence="3">Catalyzes the epimerization of the C3' and C5'positions of dTDP-6-deoxy-D-xylo-4-hexulose, forming dTDP-6-deoxy-L-lyxo-4-hexulose.</text>
</comment>
<keyword evidence="3" id="KW-0413">Isomerase</keyword>
<dbReference type="Gene3D" id="2.60.120.10">
    <property type="entry name" value="Jelly Rolls"/>
    <property type="match status" value="1"/>
</dbReference>
<dbReference type="UniPathway" id="UPA00124"/>
<proteinExistence type="inferred from homology"/>
<dbReference type="SUPFAM" id="SSF51182">
    <property type="entry name" value="RmlC-like cupins"/>
    <property type="match status" value="1"/>
</dbReference>
<comment type="similarity">
    <text evidence="3">Belongs to the dTDP-4-dehydrorhamnose 3,5-epimerase family.</text>
</comment>
<evidence type="ECO:0000256" key="2">
    <source>
        <dbReference type="PIRSR" id="PIRSR600888-3"/>
    </source>
</evidence>
<dbReference type="PANTHER" id="PTHR21047">
    <property type="entry name" value="DTDP-6-DEOXY-D-GLUCOSE-3,5 EPIMERASE"/>
    <property type="match status" value="1"/>
</dbReference>
<dbReference type="EMBL" id="LXQD01000301">
    <property type="protein sequence ID" value="RCJ27975.1"/>
    <property type="molecule type" value="Genomic_DNA"/>
</dbReference>
<dbReference type="InterPro" id="IPR000888">
    <property type="entry name" value="RmlC-like"/>
</dbReference>
<dbReference type="InterPro" id="IPR011051">
    <property type="entry name" value="RmlC_Cupin_sf"/>
</dbReference>
<dbReference type="GO" id="GO:0019305">
    <property type="term" value="P:dTDP-rhamnose biosynthetic process"/>
    <property type="evidence" value="ECO:0007669"/>
    <property type="project" value="UniProtKB-UniRule"/>
</dbReference>
<sequence>MKIIQTVIPDLLVIEPQVFGDDRGFFYESYNAKVLLEKAGISEHFVQDNHSRSARNVLRGLHYQIQQPQAKLVRVVIGAVFDVAVDLRKSSKTFGQWVSTHLSVENKQQLWIPAGFAHGFLVLSEYAEVLYKTTNYYAPQHERTILWKDPDLAIAWPIQTEPILSAKDKVAKLLRDAEVFA</sequence>
<reference evidence="4" key="1">
    <citation type="submission" date="2016-04" db="EMBL/GenBank/DDBJ databases">
        <authorList>
            <person name="Tabuchi Yagui T.R."/>
        </authorList>
    </citation>
    <scope>NUCLEOTIDE SEQUENCE [LARGE SCALE GENOMIC DNA]</scope>
    <source>
        <strain evidence="4">NIES-26</strain>
    </source>
</reference>
<keyword evidence="5" id="KW-1185">Reference proteome</keyword>
<gene>
    <name evidence="4" type="ORF">A6770_24830</name>
</gene>
<dbReference type="Proteomes" id="UP000252107">
    <property type="component" value="Unassembled WGS sequence"/>
</dbReference>
<accession>A0A367QV24</accession>
<dbReference type="NCBIfam" id="TIGR01221">
    <property type="entry name" value="rmlC"/>
    <property type="match status" value="1"/>
</dbReference>
<dbReference type="PANTHER" id="PTHR21047:SF2">
    <property type="entry name" value="THYMIDINE DIPHOSPHO-4-KETO-RHAMNOSE 3,5-EPIMERASE"/>
    <property type="match status" value="1"/>
</dbReference>
<feature type="site" description="Participates in a stacking interaction with the thymidine ring of dTDP-4-oxo-6-deoxyglucose" evidence="2">
    <location>
        <position position="137"/>
    </location>
</feature>
<comment type="pathway">
    <text evidence="3">Carbohydrate biosynthesis; dTDP-L-rhamnose biosynthesis.</text>
</comment>
<feature type="active site" description="Proton acceptor" evidence="1">
    <location>
        <position position="62"/>
    </location>
</feature>
<dbReference type="EC" id="5.1.3.13" evidence="3"/>
<evidence type="ECO:0000313" key="5">
    <source>
        <dbReference type="Proteomes" id="UP000252107"/>
    </source>
</evidence>
<dbReference type="GO" id="GO:0000271">
    <property type="term" value="P:polysaccharide biosynthetic process"/>
    <property type="evidence" value="ECO:0007669"/>
    <property type="project" value="TreeGrafter"/>
</dbReference>
<evidence type="ECO:0000313" key="4">
    <source>
        <dbReference type="EMBL" id="RCJ27975.1"/>
    </source>
</evidence>
<evidence type="ECO:0000256" key="3">
    <source>
        <dbReference type="RuleBase" id="RU364069"/>
    </source>
</evidence>
<dbReference type="CDD" id="cd00438">
    <property type="entry name" value="cupin_RmlC"/>
    <property type="match status" value="1"/>
</dbReference>
<dbReference type="GO" id="GO:0008830">
    <property type="term" value="F:dTDP-4-dehydrorhamnose 3,5-epimerase activity"/>
    <property type="evidence" value="ECO:0007669"/>
    <property type="project" value="UniProtKB-UniRule"/>
</dbReference>
<protein>
    <recommendedName>
        <fullName evidence="3">dTDP-4-dehydrorhamnose 3,5-epimerase</fullName>
        <ecNumber evidence="3">5.1.3.13</ecNumber>
    </recommendedName>
    <alternativeName>
        <fullName evidence="3">Thymidine diphospho-4-keto-rhamnose 3,5-epimerase</fullName>
    </alternativeName>
</protein>
<feature type="active site" description="Proton donor" evidence="1">
    <location>
        <position position="131"/>
    </location>
</feature>
<evidence type="ECO:0000256" key="1">
    <source>
        <dbReference type="PIRSR" id="PIRSR600888-1"/>
    </source>
</evidence>
<dbReference type="GO" id="GO:0005829">
    <property type="term" value="C:cytosol"/>
    <property type="evidence" value="ECO:0007669"/>
    <property type="project" value="TreeGrafter"/>
</dbReference>
<dbReference type="Pfam" id="PF00908">
    <property type="entry name" value="dTDP_sugar_isom"/>
    <property type="match status" value="1"/>
</dbReference>
<dbReference type="InterPro" id="IPR014710">
    <property type="entry name" value="RmlC-like_jellyroll"/>
</dbReference>